<sequence>MYYPVPGHQHIKVVVQPPARPRPPAPRAVTRGTDRPSPLVAIALDAAFGVREASSLAHAQYAARVRGHINARRRANAPAGPVRILTCHAREGGEFFGTVHAGGRRYAYVARIEGGTLVSFKVL</sequence>
<dbReference type="EMBL" id="LT629765">
    <property type="protein sequence ID" value="SDS37942.1"/>
    <property type="molecule type" value="Genomic_DNA"/>
</dbReference>
<gene>
    <name evidence="1" type="ORF">SAMN04488539_1559</name>
</gene>
<protein>
    <submittedName>
        <fullName evidence="1">Uncharacterized protein</fullName>
    </submittedName>
</protein>
<organism evidence="1 2">
    <name type="scientific">Corynebacterium timonense</name>
    <dbReference type="NCBI Taxonomy" id="441500"/>
    <lineage>
        <taxon>Bacteria</taxon>
        <taxon>Bacillati</taxon>
        <taxon>Actinomycetota</taxon>
        <taxon>Actinomycetes</taxon>
        <taxon>Mycobacteriales</taxon>
        <taxon>Corynebacteriaceae</taxon>
        <taxon>Corynebacterium</taxon>
    </lineage>
</organism>
<evidence type="ECO:0000313" key="1">
    <source>
        <dbReference type="EMBL" id="SDS37942.1"/>
    </source>
</evidence>
<reference evidence="1 2" key="1">
    <citation type="submission" date="2016-10" db="EMBL/GenBank/DDBJ databases">
        <authorList>
            <person name="de Groot N.N."/>
        </authorList>
    </citation>
    <scope>NUCLEOTIDE SEQUENCE [LARGE SCALE GENOMIC DNA]</scope>
    <source>
        <strain evidence="1 2">DSM 45434</strain>
    </source>
</reference>
<dbReference type="OrthoDB" id="4412961at2"/>
<dbReference type="eggNOG" id="ENOG5031JTS">
    <property type="taxonomic scope" value="Bacteria"/>
</dbReference>
<accession>A0A1H1RQQ6</accession>
<proteinExistence type="predicted"/>
<dbReference type="RefSeq" id="WP_019194443.1">
    <property type="nucleotide sequence ID" value="NZ_LT629765.1"/>
</dbReference>
<name>A0A1H1RQQ6_9CORY</name>
<evidence type="ECO:0000313" key="2">
    <source>
        <dbReference type="Proteomes" id="UP000182237"/>
    </source>
</evidence>
<dbReference type="AlphaFoldDB" id="A0A1H1RQQ6"/>
<dbReference type="Proteomes" id="UP000182237">
    <property type="component" value="Chromosome I"/>
</dbReference>
<dbReference type="STRING" id="1203190.GCA_000312345_01635"/>
<keyword evidence="2" id="KW-1185">Reference proteome</keyword>